<keyword evidence="2" id="KW-0255">Endonuclease</keyword>
<dbReference type="Gene3D" id="3.40.50.1010">
    <property type="entry name" value="5'-nuclease"/>
    <property type="match status" value="1"/>
</dbReference>
<dbReference type="GO" id="GO:0016787">
    <property type="term" value="F:hydrolase activity"/>
    <property type="evidence" value="ECO:0007669"/>
    <property type="project" value="UniProtKB-KW"/>
</dbReference>
<name>A0A7G9Z086_9EURY</name>
<keyword evidence="2" id="KW-0378">Hydrolase</keyword>
<protein>
    <submittedName>
        <fullName evidence="2">tRNA(fMet)-specific endonuclease VapC</fullName>
        <ecNumber evidence="2">3.1.-.-</ecNumber>
    </submittedName>
</protein>
<dbReference type="EC" id="3.1.-.-" evidence="2"/>
<dbReference type="EMBL" id="MT631548">
    <property type="protein sequence ID" value="QNO53670.1"/>
    <property type="molecule type" value="Genomic_DNA"/>
</dbReference>
<accession>A0A7G9Z086</accession>
<keyword evidence="2" id="KW-0540">Nuclease</keyword>
<dbReference type="SUPFAM" id="SSF88723">
    <property type="entry name" value="PIN domain-like"/>
    <property type="match status" value="1"/>
</dbReference>
<proteinExistence type="predicted"/>
<reference evidence="2" key="1">
    <citation type="submission" date="2020-06" db="EMBL/GenBank/DDBJ databases">
        <title>Unique genomic features of the anaerobic methanotrophic archaea.</title>
        <authorList>
            <person name="Chadwick G.L."/>
            <person name="Skennerton C.T."/>
            <person name="Laso-Perez R."/>
            <person name="Leu A.O."/>
            <person name="Speth D.R."/>
            <person name="Yu H."/>
            <person name="Morgan-Lang C."/>
            <person name="Hatzenpichler R."/>
            <person name="Goudeau D."/>
            <person name="Malmstrom R."/>
            <person name="Brazelton W.J."/>
            <person name="Woyke T."/>
            <person name="Hallam S.J."/>
            <person name="Tyson G.W."/>
            <person name="Wegener G."/>
            <person name="Boetius A."/>
            <person name="Orphan V."/>
        </authorList>
    </citation>
    <scope>NUCLEOTIDE SEQUENCE</scope>
</reference>
<dbReference type="InterPro" id="IPR002716">
    <property type="entry name" value="PIN_dom"/>
</dbReference>
<dbReference type="PANTHER" id="PTHR39677">
    <property type="entry name" value="RIBONUCLEASE VAPC6"/>
    <property type="match status" value="1"/>
</dbReference>
<sequence length="166" mass="18755">MVLGELSAFLPSGEKVFVDSNILTYHLFNDPVHGKRCKEFIGRAENDDFEGFISPIIVSETLFNFIKANIVKDYGIKPKGVISFLKANPKAISKIDIRKASDLFRIFSVLPISESEIDECYKAIKDYALLTNDAFHVATMKGHGITNIATNDPDFERVKWIKVWKP</sequence>
<dbReference type="Pfam" id="PF01850">
    <property type="entry name" value="PIN"/>
    <property type="match status" value="1"/>
</dbReference>
<organism evidence="2">
    <name type="scientific">Candidatus Methanophagaceae archaeon ANME-1 ERB6</name>
    <dbReference type="NCBI Taxonomy" id="2759912"/>
    <lineage>
        <taxon>Archaea</taxon>
        <taxon>Methanobacteriati</taxon>
        <taxon>Methanobacteriota</taxon>
        <taxon>Stenosarchaea group</taxon>
        <taxon>Methanomicrobia</taxon>
        <taxon>Candidatus Methanophagales</taxon>
        <taxon>Candidatus Methanophagaceae</taxon>
    </lineage>
</organism>
<dbReference type="PANTHER" id="PTHR39677:SF4">
    <property type="entry name" value="RIBONUCLEASE VAPC6"/>
    <property type="match status" value="1"/>
</dbReference>
<dbReference type="InterPro" id="IPR029060">
    <property type="entry name" value="PIN-like_dom_sf"/>
</dbReference>
<evidence type="ECO:0000313" key="2">
    <source>
        <dbReference type="EMBL" id="QNO53670.1"/>
    </source>
</evidence>
<dbReference type="GO" id="GO:0004519">
    <property type="term" value="F:endonuclease activity"/>
    <property type="evidence" value="ECO:0007669"/>
    <property type="project" value="UniProtKB-KW"/>
</dbReference>
<dbReference type="SMART" id="SM00670">
    <property type="entry name" value="PINc"/>
    <property type="match status" value="1"/>
</dbReference>
<gene>
    <name evidence="2" type="primary">vapC_2</name>
    <name evidence="2" type="ORF">DJFKIEJF_00034</name>
</gene>
<evidence type="ECO:0000259" key="1">
    <source>
        <dbReference type="SMART" id="SM00670"/>
    </source>
</evidence>
<dbReference type="AlphaFoldDB" id="A0A7G9Z086"/>
<feature type="domain" description="PIN" evidence="1">
    <location>
        <begin position="14"/>
        <end position="157"/>
    </location>
</feature>